<evidence type="ECO:0000313" key="1">
    <source>
        <dbReference type="EMBL" id="XBH15813.1"/>
    </source>
</evidence>
<organism evidence="1">
    <name type="scientific">Telmatobacter sp. DSM 110680</name>
    <dbReference type="NCBI Taxonomy" id="3036704"/>
    <lineage>
        <taxon>Bacteria</taxon>
        <taxon>Pseudomonadati</taxon>
        <taxon>Acidobacteriota</taxon>
        <taxon>Terriglobia</taxon>
        <taxon>Terriglobales</taxon>
        <taxon>Acidobacteriaceae</taxon>
        <taxon>Telmatobacter</taxon>
    </lineage>
</organism>
<dbReference type="NCBIfam" id="TIGR03696">
    <property type="entry name" value="Rhs_assc_core"/>
    <property type="match status" value="1"/>
</dbReference>
<name>A0AAU7DEX3_9BACT</name>
<protein>
    <submittedName>
        <fullName evidence="1">RHS repeat-associated core domain-containing protein</fullName>
    </submittedName>
</protein>
<proteinExistence type="predicted"/>
<dbReference type="PANTHER" id="PTHR32305">
    <property type="match status" value="1"/>
</dbReference>
<accession>A0AAU7DEX3</accession>
<dbReference type="Gene3D" id="2.180.10.10">
    <property type="entry name" value="RHS repeat-associated core"/>
    <property type="match status" value="1"/>
</dbReference>
<dbReference type="PANTHER" id="PTHR32305:SF17">
    <property type="entry name" value="TRNA NUCLEASE WAPA"/>
    <property type="match status" value="1"/>
</dbReference>
<sequence>MMHTYASAPEMHLWRSLFTGKERDAESGNDYFGARYYASSMGRFLSPDWSAKVAPVPYAKLDDPQSLNLYAYVRNNPLSRIDADGHYDDKCGAGDKKCEKGVDKFDKQLQKDLKSKSIKVRNAAAAWGARGDHNGIGVRFVTQQQMDADAHTAPGYQTNAMVTPGATADHKLTIDAEFSENNSGSNLGQVIAHEGSHIEDDANFINTYNSATGMYFAGANFSHRSTEFQAFEAGAGVKAYSEFQRGQKGYQQLDDYITKAYPNADQDVFDPARFPQQ</sequence>
<dbReference type="RefSeq" id="WP_348261045.1">
    <property type="nucleotide sequence ID" value="NZ_CP121196.1"/>
</dbReference>
<dbReference type="InterPro" id="IPR050708">
    <property type="entry name" value="T6SS_VgrG/RHS"/>
</dbReference>
<reference evidence="1" key="1">
    <citation type="submission" date="2023-03" db="EMBL/GenBank/DDBJ databases">
        <title>Edaphobacter sp.</title>
        <authorList>
            <person name="Huber K.J."/>
            <person name="Papendorf J."/>
            <person name="Pilke C."/>
            <person name="Bunk B."/>
            <person name="Sproeer C."/>
            <person name="Pester M."/>
        </authorList>
    </citation>
    <scope>NUCLEOTIDE SEQUENCE</scope>
    <source>
        <strain evidence="1">DSM 110680</strain>
    </source>
</reference>
<dbReference type="InterPro" id="IPR022385">
    <property type="entry name" value="Rhs_assc_core"/>
</dbReference>
<dbReference type="EMBL" id="CP121196">
    <property type="protein sequence ID" value="XBH15813.1"/>
    <property type="molecule type" value="Genomic_DNA"/>
</dbReference>
<dbReference type="AlphaFoldDB" id="A0AAU7DEX3"/>
<gene>
    <name evidence="1" type="ORF">P8935_14675</name>
</gene>